<accession>A0ABV9Y808</accession>
<feature type="region of interest" description="Disordered" evidence="1">
    <location>
        <begin position="1"/>
        <end position="22"/>
    </location>
</feature>
<evidence type="ECO:0000256" key="1">
    <source>
        <dbReference type="SAM" id="MobiDB-lite"/>
    </source>
</evidence>
<dbReference type="Proteomes" id="UP001595833">
    <property type="component" value="Unassembled WGS sequence"/>
</dbReference>
<name>A0ABV9Y808_9PSEU</name>
<gene>
    <name evidence="2" type="ORF">ACFPFM_31940</name>
</gene>
<evidence type="ECO:0000313" key="2">
    <source>
        <dbReference type="EMBL" id="MFC5058348.1"/>
    </source>
</evidence>
<dbReference type="RefSeq" id="WP_344037805.1">
    <property type="nucleotide sequence ID" value="NZ_BAAAKE010000008.1"/>
</dbReference>
<evidence type="ECO:0000313" key="3">
    <source>
        <dbReference type="Proteomes" id="UP001595833"/>
    </source>
</evidence>
<proteinExistence type="predicted"/>
<sequence length="713" mass="80186">MTETATEGAYPAAVHGEPSHAPEEVLDEIVERRTTIEQNVERNEGIVAAIYQNVQRILAHHQLRPEYVNELALTLAEPLRFAESRKKLFENNIVVLVADADCGRHHTAVALLAQLDGVEPREVRREISDNLDLGALEIESNKGWLLDLRGELTLDDAFGRHLFAFRTQLKSRNSYLVVVVPSALWRRASEGAGDIAVFLESVSAADIVTAHLRYSHIEPGPYVGDEQIKTYLAHAGPSEAVRWVENIRSAESLEARQLPGAQQNDGPEDAQRHRVELVLQLHGRWRSELLKWHQENTGSRERHFLLAAAVLERLSAGLVFTTSMKTPHVLGEDEPEARGLAGPGILELVDVIGARLESDDTVSFVRPDYANAVLDYFWLDRQHLRTEFAEWLCRLPIELADDKHLSGHTRHVVQRIADYALRWTVEHKNTSLLWQVIRTWSQRSILREVLPLLLTVAALEESFGSKVREEMLTKARSSSETPEVKALIADVCGGDMAELHPTAALYRLAELAQFSDEQVTAAVTRSVERLWNIPSLRRRLTKTVAVWCSSEHPGQRQAGVYAFLSLASLQAGDLQIPELLSGDLETSKSLFDECGQGWRAVFNLQPESEDRVGAVLYLWVRSACVVPEILEPLQKILHAAVSGREGRQVDLRAMIYFNNVFMIGDRTRVDHISPEFREVRDKIAEYIFARHPQFDVLRQPVVPVESVGTSPHV</sequence>
<dbReference type="EMBL" id="JBHSJB010000031">
    <property type="protein sequence ID" value="MFC5058348.1"/>
    <property type="molecule type" value="Genomic_DNA"/>
</dbReference>
<keyword evidence="3" id="KW-1185">Reference proteome</keyword>
<comment type="caution">
    <text evidence="2">The sequence shown here is derived from an EMBL/GenBank/DDBJ whole genome shotgun (WGS) entry which is preliminary data.</text>
</comment>
<organism evidence="2 3">
    <name type="scientific">Saccharothrix xinjiangensis</name>
    <dbReference type="NCBI Taxonomy" id="204798"/>
    <lineage>
        <taxon>Bacteria</taxon>
        <taxon>Bacillati</taxon>
        <taxon>Actinomycetota</taxon>
        <taxon>Actinomycetes</taxon>
        <taxon>Pseudonocardiales</taxon>
        <taxon>Pseudonocardiaceae</taxon>
        <taxon>Saccharothrix</taxon>
    </lineage>
</organism>
<protein>
    <submittedName>
        <fullName evidence="2">Uncharacterized protein</fullName>
    </submittedName>
</protein>
<reference evidence="3" key="1">
    <citation type="journal article" date="2019" name="Int. J. Syst. Evol. Microbiol.">
        <title>The Global Catalogue of Microorganisms (GCM) 10K type strain sequencing project: providing services to taxonomists for standard genome sequencing and annotation.</title>
        <authorList>
            <consortium name="The Broad Institute Genomics Platform"/>
            <consortium name="The Broad Institute Genome Sequencing Center for Infectious Disease"/>
            <person name="Wu L."/>
            <person name="Ma J."/>
        </authorList>
    </citation>
    <scope>NUCLEOTIDE SEQUENCE [LARGE SCALE GENOMIC DNA]</scope>
    <source>
        <strain evidence="3">KCTC 12848</strain>
    </source>
</reference>